<reference evidence="1" key="1">
    <citation type="submission" date="2019-08" db="EMBL/GenBank/DDBJ databases">
        <authorList>
            <person name="Kucharzyk K."/>
            <person name="Murdoch R.W."/>
            <person name="Higgins S."/>
            <person name="Loffler F."/>
        </authorList>
    </citation>
    <scope>NUCLEOTIDE SEQUENCE</scope>
</reference>
<evidence type="ECO:0000313" key="1">
    <source>
        <dbReference type="EMBL" id="MPN53298.1"/>
    </source>
</evidence>
<name>A0A645IPM4_9ZZZZ</name>
<accession>A0A645IPM4</accession>
<dbReference type="AlphaFoldDB" id="A0A645IPM4"/>
<organism evidence="1">
    <name type="scientific">bioreactor metagenome</name>
    <dbReference type="NCBI Taxonomy" id="1076179"/>
    <lineage>
        <taxon>unclassified sequences</taxon>
        <taxon>metagenomes</taxon>
        <taxon>ecological metagenomes</taxon>
    </lineage>
</organism>
<protein>
    <submittedName>
        <fullName evidence="1">Uncharacterized protein</fullName>
    </submittedName>
</protein>
<comment type="caution">
    <text evidence="1">The sequence shown here is derived from an EMBL/GenBank/DDBJ whole genome shotgun (WGS) entry which is preliminary data.</text>
</comment>
<proteinExistence type="predicted"/>
<dbReference type="EMBL" id="VSSQ01120293">
    <property type="protein sequence ID" value="MPN53298.1"/>
    <property type="molecule type" value="Genomic_DNA"/>
</dbReference>
<sequence length="158" mass="18704">MLLCGCKSTVPNNTYDHALERAEAYADAVNYDYESPERIYAFLTMGIREQISEEDFCAAFEKERSYPYITPLYIFYPELTISQDGMEAEAVFKQAARIIGMEYTVRLVYENGDYYVKDWQQFIDGSYLDKFEDIPYELDWYYDLEELEKKEANPIGRR</sequence>
<gene>
    <name evidence="1" type="ORF">SDC9_200962</name>
</gene>